<dbReference type="InterPro" id="IPR017850">
    <property type="entry name" value="Alkaline_phosphatase_core_sf"/>
</dbReference>
<dbReference type="PANTHER" id="PTHR10151">
    <property type="entry name" value="ECTONUCLEOTIDE PYROPHOSPHATASE/PHOSPHODIESTERASE"/>
    <property type="match status" value="1"/>
</dbReference>
<sequence>MKKVLLALLLFSISPVFGQQKKCLLVLLDGIPADVLEKTATPNIDAVAKKGAYARAYVGGEKGGASESPTISAVGYNSMLTGTWANKHNVWGNAIKKPNYAYPTIFKAARDSNPETSLGIYSTWEDNRTKLLGEGLPETNKLSLNYIFDGYELDTLTFPHDEQREYIKNIDNLVVAEAAKSIKKDAPDLSWVYLEYTDDIGHKFGDSPEMTAAVKLADQQIGQLYAAIKEREKKHKEEWLLIITTDHGRSPENGKGHGGQSDRERTTWLVSNQSNVNERFRNGLAIVDIFPTVAQFLKIQLDKSIAEQLDGVSFLE</sequence>
<dbReference type="RefSeq" id="WP_111372072.1">
    <property type="nucleotide sequence ID" value="NZ_CP029480.1"/>
</dbReference>
<proteinExistence type="predicted"/>
<dbReference type="KEGG" id="als:DJ013_12130"/>
<keyword evidence="1" id="KW-0732">Signal</keyword>
<protein>
    <submittedName>
        <fullName evidence="2">Nucleotide pyrophosphatase</fullName>
    </submittedName>
</protein>
<feature type="signal peptide" evidence="1">
    <location>
        <begin position="1"/>
        <end position="18"/>
    </location>
</feature>
<dbReference type="OrthoDB" id="279982at2"/>
<dbReference type="SUPFAM" id="SSF53649">
    <property type="entry name" value="Alkaline phosphatase-like"/>
    <property type="match status" value="1"/>
</dbReference>
<dbReference type="PANTHER" id="PTHR10151:SF120">
    <property type="entry name" value="BIS(5'-ADENOSYL)-TRIPHOSPHATASE"/>
    <property type="match status" value="1"/>
</dbReference>
<evidence type="ECO:0000256" key="1">
    <source>
        <dbReference type="SAM" id="SignalP"/>
    </source>
</evidence>
<feature type="chain" id="PRO_5016265707" evidence="1">
    <location>
        <begin position="19"/>
        <end position="316"/>
    </location>
</feature>
<gene>
    <name evidence="2" type="ORF">DJ013_12130</name>
</gene>
<accession>A0A2Z4GC53</accession>
<evidence type="ECO:0000313" key="2">
    <source>
        <dbReference type="EMBL" id="AWV98879.1"/>
    </source>
</evidence>
<organism evidence="2 3">
    <name type="scientific">Arcticibacterium luteifluviistationis</name>
    <dbReference type="NCBI Taxonomy" id="1784714"/>
    <lineage>
        <taxon>Bacteria</taxon>
        <taxon>Pseudomonadati</taxon>
        <taxon>Bacteroidota</taxon>
        <taxon>Cytophagia</taxon>
        <taxon>Cytophagales</taxon>
        <taxon>Leadbetterellaceae</taxon>
        <taxon>Arcticibacterium</taxon>
    </lineage>
</organism>
<dbReference type="Proteomes" id="UP000249873">
    <property type="component" value="Chromosome"/>
</dbReference>
<evidence type="ECO:0000313" key="3">
    <source>
        <dbReference type="Proteomes" id="UP000249873"/>
    </source>
</evidence>
<name>A0A2Z4GC53_9BACT</name>
<dbReference type="EMBL" id="CP029480">
    <property type="protein sequence ID" value="AWV98879.1"/>
    <property type="molecule type" value="Genomic_DNA"/>
</dbReference>
<dbReference type="Pfam" id="PF01663">
    <property type="entry name" value="Phosphodiest"/>
    <property type="match status" value="1"/>
</dbReference>
<reference evidence="2 3" key="1">
    <citation type="submission" date="2018-05" db="EMBL/GenBank/DDBJ databases">
        <title>Complete genome sequence of Arcticibacterium luteifluviistationis SM1504T, a cytophagaceae bacterium isolated from Arctic surface seawater.</title>
        <authorList>
            <person name="Li Y."/>
            <person name="Qin Q.-L."/>
        </authorList>
    </citation>
    <scope>NUCLEOTIDE SEQUENCE [LARGE SCALE GENOMIC DNA]</scope>
    <source>
        <strain evidence="2 3">SM1504</strain>
    </source>
</reference>
<dbReference type="GO" id="GO:0016787">
    <property type="term" value="F:hydrolase activity"/>
    <property type="evidence" value="ECO:0007669"/>
    <property type="project" value="UniProtKB-ARBA"/>
</dbReference>
<dbReference type="Gene3D" id="3.40.720.10">
    <property type="entry name" value="Alkaline Phosphatase, subunit A"/>
    <property type="match status" value="1"/>
</dbReference>
<dbReference type="AlphaFoldDB" id="A0A2Z4GC53"/>
<keyword evidence="3" id="KW-1185">Reference proteome</keyword>
<dbReference type="InterPro" id="IPR002591">
    <property type="entry name" value="Phosphodiest/P_Trfase"/>
</dbReference>